<dbReference type="Proteomes" id="UP001062846">
    <property type="component" value="Chromosome 9"/>
</dbReference>
<proteinExistence type="predicted"/>
<evidence type="ECO:0000313" key="1">
    <source>
        <dbReference type="EMBL" id="KAI8539702.1"/>
    </source>
</evidence>
<keyword evidence="2" id="KW-1185">Reference proteome</keyword>
<accession>A0ACC0MGS5</accession>
<name>A0ACC0MGS5_RHOML</name>
<evidence type="ECO:0000313" key="2">
    <source>
        <dbReference type="Proteomes" id="UP001062846"/>
    </source>
</evidence>
<sequence length="78" mass="8741">MTRSGLSVLRILVKLGLSISKASIKARRRCGGRPLVVWRWGGSSGVGGRWNGTSSMETDWVLVILFWIEVRMMGVEHR</sequence>
<organism evidence="1 2">
    <name type="scientific">Rhododendron molle</name>
    <name type="common">Chinese azalea</name>
    <name type="synonym">Azalea mollis</name>
    <dbReference type="NCBI Taxonomy" id="49168"/>
    <lineage>
        <taxon>Eukaryota</taxon>
        <taxon>Viridiplantae</taxon>
        <taxon>Streptophyta</taxon>
        <taxon>Embryophyta</taxon>
        <taxon>Tracheophyta</taxon>
        <taxon>Spermatophyta</taxon>
        <taxon>Magnoliopsida</taxon>
        <taxon>eudicotyledons</taxon>
        <taxon>Gunneridae</taxon>
        <taxon>Pentapetalae</taxon>
        <taxon>asterids</taxon>
        <taxon>Ericales</taxon>
        <taxon>Ericaceae</taxon>
        <taxon>Ericoideae</taxon>
        <taxon>Rhodoreae</taxon>
        <taxon>Rhododendron</taxon>
    </lineage>
</organism>
<reference evidence="1" key="1">
    <citation type="submission" date="2022-02" db="EMBL/GenBank/DDBJ databases">
        <title>Plant Genome Project.</title>
        <authorList>
            <person name="Zhang R.-G."/>
        </authorList>
    </citation>
    <scope>NUCLEOTIDE SEQUENCE</scope>
    <source>
        <strain evidence="1">AT1</strain>
    </source>
</reference>
<dbReference type="EMBL" id="CM046396">
    <property type="protein sequence ID" value="KAI8539702.1"/>
    <property type="molecule type" value="Genomic_DNA"/>
</dbReference>
<gene>
    <name evidence="1" type="ORF">RHMOL_Rhmol09G0203600</name>
</gene>
<comment type="caution">
    <text evidence="1">The sequence shown here is derived from an EMBL/GenBank/DDBJ whole genome shotgun (WGS) entry which is preliminary data.</text>
</comment>
<protein>
    <submittedName>
        <fullName evidence="1">Uncharacterized protein</fullName>
    </submittedName>
</protein>